<comment type="caution">
    <text evidence="1">The sequence shown here is derived from an EMBL/GenBank/DDBJ whole genome shotgun (WGS) entry which is preliminary data.</text>
</comment>
<protein>
    <submittedName>
        <fullName evidence="1">Uncharacterized protein</fullName>
    </submittedName>
</protein>
<evidence type="ECO:0000313" key="1">
    <source>
        <dbReference type="EMBL" id="KAA6353976.1"/>
    </source>
</evidence>
<dbReference type="AlphaFoldDB" id="A0A5J4T6B9"/>
<evidence type="ECO:0000313" key="2">
    <source>
        <dbReference type="Proteomes" id="UP000324800"/>
    </source>
</evidence>
<gene>
    <name evidence="1" type="ORF">EZS28_050497</name>
</gene>
<proteinExistence type="predicted"/>
<feature type="non-terminal residue" evidence="1">
    <location>
        <position position="1"/>
    </location>
</feature>
<dbReference type="Proteomes" id="UP000324800">
    <property type="component" value="Unassembled WGS sequence"/>
</dbReference>
<sequence>VDRRVEQVYRFTAPEIVLFCHSYAGN</sequence>
<reference evidence="1 2" key="1">
    <citation type="submission" date="2019-03" db="EMBL/GenBank/DDBJ databases">
        <title>Single cell metagenomics reveals metabolic interactions within the superorganism composed of flagellate Streblomastix strix and complex community of Bacteroidetes bacteria on its surface.</title>
        <authorList>
            <person name="Treitli S.C."/>
            <person name="Kolisko M."/>
            <person name="Husnik F."/>
            <person name="Keeling P."/>
            <person name="Hampl V."/>
        </authorList>
    </citation>
    <scope>NUCLEOTIDE SEQUENCE [LARGE SCALE GENOMIC DNA]</scope>
    <source>
        <strain evidence="1">ST1C</strain>
    </source>
</reference>
<organism evidence="1 2">
    <name type="scientific">Streblomastix strix</name>
    <dbReference type="NCBI Taxonomy" id="222440"/>
    <lineage>
        <taxon>Eukaryota</taxon>
        <taxon>Metamonada</taxon>
        <taxon>Preaxostyla</taxon>
        <taxon>Oxymonadida</taxon>
        <taxon>Streblomastigidae</taxon>
        <taxon>Streblomastix</taxon>
    </lineage>
</organism>
<name>A0A5J4T6B9_9EUKA</name>
<dbReference type="EMBL" id="SNRW01037122">
    <property type="protein sequence ID" value="KAA6353976.1"/>
    <property type="molecule type" value="Genomic_DNA"/>
</dbReference>
<accession>A0A5J4T6B9</accession>